<dbReference type="GeneID" id="29077528"/>
<feature type="region of interest" description="Disordered" evidence="3">
    <location>
        <begin position="589"/>
        <end position="621"/>
    </location>
</feature>
<protein>
    <submittedName>
        <fullName evidence="4">RNA polymerase alpha subunit</fullName>
    </submittedName>
</protein>
<dbReference type="EMBL" id="KM527900">
    <property type="protein sequence ID" value="AJC00093.1"/>
    <property type="molecule type" value="Genomic_DNA"/>
</dbReference>
<proteinExistence type="predicted"/>
<dbReference type="GO" id="GO:0046983">
    <property type="term" value="F:protein dimerization activity"/>
    <property type="evidence" value="ECO:0007669"/>
    <property type="project" value="InterPro"/>
</dbReference>
<geneLocation type="chloroplast" evidence="4"/>
<feature type="region of interest" description="Disordered" evidence="3">
    <location>
        <begin position="339"/>
        <end position="368"/>
    </location>
</feature>
<keyword evidence="2" id="KW-0804">Transcription</keyword>
<feature type="compositionally biased region" description="Basic and acidic residues" evidence="3">
    <location>
        <begin position="589"/>
        <end position="608"/>
    </location>
</feature>
<accession>A0A1B0PUP6</accession>
<dbReference type="InterPro" id="IPR036603">
    <property type="entry name" value="RBP11-like"/>
</dbReference>
<organism evidence="4">
    <name type="scientific">Pelargonium transvaalense</name>
    <dbReference type="NCBI Taxonomy" id="158603"/>
    <lineage>
        <taxon>Eukaryota</taxon>
        <taxon>Viridiplantae</taxon>
        <taxon>Streptophyta</taxon>
        <taxon>Embryophyta</taxon>
        <taxon>Tracheophyta</taxon>
        <taxon>Spermatophyta</taxon>
        <taxon>Magnoliopsida</taxon>
        <taxon>eudicotyledons</taxon>
        <taxon>Gunneridae</taxon>
        <taxon>Pentapetalae</taxon>
        <taxon>rosids</taxon>
        <taxon>malvids</taxon>
        <taxon>Geraniales</taxon>
        <taxon>Geraniaceae</taxon>
        <taxon>Pelargonium</taxon>
    </lineage>
</organism>
<dbReference type="Gene3D" id="2.170.120.12">
    <property type="entry name" value="DNA-directed RNA polymerase, insert domain"/>
    <property type="match status" value="1"/>
</dbReference>
<dbReference type="InterPro" id="IPR036643">
    <property type="entry name" value="RNApol_insert_sf"/>
</dbReference>
<dbReference type="SUPFAM" id="SSF55257">
    <property type="entry name" value="RBP11-like subunits of RNA polymerase"/>
    <property type="match status" value="2"/>
</dbReference>
<dbReference type="RefSeq" id="YP_009300145.1">
    <property type="nucleotide sequence ID" value="NC_031206.1"/>
</dbReference>
<name>A0A1B0PUP6_9ROSI</name>
<dbReference type="GO" id="GO:0006351">
    <property type="term" value="P:DNA-templated transcription"/>
    <property type="evidence" value="ECO:0007669"/>
    <property type="project" value="InterPro"/>
</dbReference>
<dbReference type="GeneID" id="29077432"/>
<evidence type="ECO:0000256" key="1">
    <source>
        <dbReference type="ARBA" id="ARBA00022478"/>
    </source>
</evidence>
<keyword evidence="1" id="KW-0240">DNA-directed RNA polymerase</keyword>
<reference evidence="4" key="1">
    <citation type="submission" date="2014-09" db="EMBL/GenBank/DDBJ databases">
        <title>Plastid Genome Evolution in Pelargonium (Geraniaceae).</title>
        <authorList>
            <person name="Weng M.-L."/>
            <person name="Jansen R.K."/>
        </authorList>
    </citation>
    <scope>NUCLEOTIDE SEQUENCE</scope>
</reference>
<dbReference type="EMBL" id="KM527900">
    <property type="protein sequence ID" value="AJC00061.1"/>
    <property type="molecule type" value="Genomic_DNA"/>
</dbReference>
<gene>
    <name evidence="4" type="primary">rpoA</name>
</gene>
<keyword evidence="4" id="KW-0934">Plastid</keyword>
<dbReference type="AlphaFoldDB" id="A0A1B0PUP6"/>
<evidence type="ECO:0000256" key="2">
    <source>
        <dbReference type="ARBA" id="ARBA00023163"/>
    </source>
</evidence>
<dbReference type="Gene3D" id="3.30.1360.10">
    <property type="entry name" value="RNA polymerase, RBP11-like subunit"/>
    <property type="match status" value="2"/>
</dbReference>
<dbReference type="RefSeq" id="YP_009300178.1">
    <property type="nucleotide sequence ID" value="NC_031206.1"/>
</dbReference>
<keyword evidence="4" id="KW-0150">Chloroplast</keyword>
<dbReference type="GO" id="GO:0000428">
    <property type="term" value="C:DNA-directed RNA polymerase complex"/>
    <property type="evidence" value="ECO:0007669"/>
    <property type="project" value="UniProtKB-KW"/>
</dbReference>
<dbReference type="SUPFAM" id="SSF56553">
    <property type="entry name" value="Insert subdomain of RNA polymerase alpha subunit"/>
    <property type="match status" value="1"/>
</dbReference>
<sequence length="621" mass="72128">MMKINGVNNGSFDQNDFGFDQNSFMKGMKGGYLYGFGPHDFRFDQSEFGFDQNSFGFDQTHFEFTEWQYVEYNELYNGLLHGRFCLSPLQKEQCQLMETALRQALLTEILCARFTRVKIQNSSNNWRNIVGIEESIPEILHNLSQIKLTGNLEDLASHGPFVAILDLEGPITAMAVDIELPPGIHFVDESHHIATITKPIPFFVELTIEIHSGEWNRETPVPDEEGYSIDATFTPIHKVDSSIQSYSYGGETFQTLILDIWSERTIQPHEALSQASNKIRKLFRSVLKAESVDSKKLDNGLHFRRFCISPLTAEQCKLIQTALRQALLTEISGEWNRETRVTDEEGDSRDPTFTPIHKVDSSIQSYEDEGENETFQRLLIDIWTDSQIEPQEALWQASAKILELFSLFLQAEKENKKYLKRKHNQTAETLEDYKPVPPEEYEGLSLGWINQRERVRESVIYLTKQTIWLLYKLEKEYRTYKWVRDPILQEVRASLSKLKKIPKLQKGYHAQKILVDSIVQEMDASLKKVFSGCQHSINDCKILISINEVALKRIEAWLRGLALIVGNPVDGDRVFAEMMFDATEIQERRKQSLREENERLRKRREEREKRKRNRKKDVIDS</sequence>
<evidence type="ECO:0000256" key="3">
    <source>
        <dbReference type="SAM" id="MobiDB-lite"/>
    </source>
</evidence>
<evidence type="ECO:0000313" key="4">
    <source>
        <dbReference type="EMBL" id="AJC00093.1"/>
    </source>
</evidence>